<proteinExistence type="predicted"/>
<reference evidence="2 3" key="1">
    <citation type="submission" date="2022-05" db="EMBL/GenBank/DDBJ databases">
        <authorList>
            <consortium name="Genoscope - CEA"/>
            <person name="William W."/>
        </authorList>
    </citation>
    <scope>NUCLEOTIDE SEQUENCE [LARGE SCALE GENOMIC DNA]</scope>
</reference>
<dbReference type="Pfam" id="PF24764">
    <property type="entry name" value="rva_4"/>
    <property type="match status" value="1"/>
</dbReference>
<organism evidence="2 3">
    <name type="scientific">Porites evermanni</name>
    <dbReference type="NCBI Taxonomy" id="104178"/>
    <lineage>
        <taxon>Eukaryota</taxon>
        <taxon>Metazoa</taxon>
        <taxon>Cnidaria</taxon>
        <taxon>Anthozoa</taxon>
        <taxon>Hexacorallia</taxon>
        <taxon>Scleractinia</taxon>
        <taxon>Fungiina</taxon>
        <taxon>Poritidae</taxon>
        <taxon>Porites</taxon>
    </lineage>
</organism>
<feature type="domain" description="Integrase core" evidence="1">
    <location>
        <begin position="1"/>
        <end position="162"/>
    </location>
</feature>
<keyword evidence="3" id="KW-1185">Reference proteome</keyword>
<dbReference type="EMBL" id="CALNXI010002956">
    <property type="protein sequence ID" value="CAH3191581.1"/>
    <property type="molecule type" value="Genomic_DNA"/>
</dbReference>
<name>A0ABN8SKW9_9CNID</name>
<sequence>MDQNEKIAQEYGVTHVHALDGCSRMVLGFITIPKKNPVLIYQYLFRPLLLQYGLFDQLHVDHGTEFCLCIFVQELLKNRRGDTSRAPWRQTTSTKNYRAERLWPEGNARVKYPLKRTLNFIKEREIFNMEDPLVSFAVSWVTLHVSKVGSGNFVNSWNYHRIPGPKRCILIEKMTETNMAVQLEPHEIPTTAAEVVQMYEERGGSLNRDPSIGCDPIACYDHLME</sequence>
<evidence type="ECO:0000313" key="3">
    <source>
        <dbReference type="Proteomes" id="UP001159427"/>
    </source>
</evidence>
<gene>
    <name evidence="2" type="ORF">PEVE_00022099</name>
</gene>
<protein>
    <recommendedName>
        <fullName evidence="1">Integrase core domain-containing protein</fullName>
    </recommendedName>
</protein>
<dbReference type="InterPro" id="IPR058913">
    <property type="entry name" value="Integrase_dom_put"/>
</dbReference>
<comment type="caution">
    <text evidence="2">The sequence shown here is derived from an EMBL/GenBank/DDBJ whole genome shotgun (WGS) entry which is preliminary data.</text>
</comment>
<dbReference type="Proteomes" id="UP001159427">
    <property type="component" value="Unassembled WGS sequence"/>
</dbReference>
<accession>A0ABN8SKW9</accession>
<evidence type="ECO:0000259" key="1">
    <source>
        <dbReference type="Pfam" id="PF24764"/>
    </source>
</evidence>
<evidence type="ECO:0000313" key="2">
    <source>
        <dbReference type="EMBL" id="CAH3191581.1"/>
    </source>
</evidence>